<evidence type="ECO:0000256" key="2">
    <source>
        <dbReference type="ARBA" id="ARBA00023002"/>
    </source>
</evidence>
<sequence>MKRRILVTGAGARIGQLLAIALAKTGWHVVVHYNRSKSGAEQTLRDIKTAGGTGELLQADLSDHRQTVQLIPELCNHSGPLHALINNASLFENDNLAQLQAEQWDQQFAVNVKAPVFLAQTFAAQLPKNEQGHVINLLDQRLARLQPGFFSYTLSKAALQTATTTMAQALAPQIQVNAVSPGPTLPNTRQSAADFEQQQRTSLLQHGSPPDEIIAAVLFLLTASAITGQTLIVDGGQHLSWQTDGGKE</sequence>
<keyword evidence="2" id="KW-0560">Oxidoreductase</keyword>
<feature type="region of interest" description="Disordered" evidence="3">
    <location>
        <begin position="181"/>
        <end position="206"/>
    </location>
</feature>
<protein>
    <submittedName>
        <fullName evidence="4">FolM Alternative dihydrofolate reductase 1</fullName>
    </submittedName>
</protein>
<dbReference type="AlphaFoldDB" id="A0A3B0S5D6"/>
<dbReference type="PANTHER" id="PTHR43639">
    <property type="entry name" value="OXIDOREDUCTASE, SHORT-CHAIN DEHYDROGENASE/REDUCTASE FAMILY (AFU_ORTHOLOGUE AFUA_5G02870)"/>
    <property type="match status" value="1"/>
</dbReference>
<dbReference type="PRINTS" id="PR00081">
    <property type="entry name" value="GDHRDH"/>
</dbReference>
<evidence type="ECO:0000256" key="1">
    <source>
        <dbReference type="ARBA" id="ARBA00006484"/>
    </source>
</evidence>
<accession>A0A3B0S5D6</accession>
<dbReference type="Pfam" id="PF13561">
    <property type="entry name" value="adh_short_C2"/>
    <property type="match status" value="1"/>
</dbReference>
<name>A0A3B0S5D6_9ZZZZ</name>
<evidence type="ECO:0000313" key="4">
    <source>
        <dbReference type="EMBL" id="VAV99469.1"/>
    </source>
</evidence>
<dbReference type="PRINTS" id="PR00080">
    <property type="entry name" value="SDRFAMILY"/>
</dbReference>
<reference evidence="4" key="1">
    <citation type="submission" date="2018-06" db="EMBL/GenBank/DDBJ databases">
        <authorList>
            <person name="Zhirakovskaya E."/>
        </authorList>
    </citation>
    <scope>NUCLEOTIDE SEQUENCE</scope>
</reference>
<organism evidence="4">
    <name type="scientific">hydrothermal vent metagenome</name>
    <dbReference type="NCBI Taxonomy" id="652676"/>
    <lineage>
        <taxon>unclassified sequences</taxon>
        <taxon>metagenomes</taxon>
        <taxon>ecological metagenomes</taxon>
    </lineage>
</organism>
<evidence type="ECO:0000256" key="3">
    <source>
        <dbReference type="SAM" id="MobiDB-lite"/>
    </source>
</evidence>
<proteinExistence type="inferred from homology"/>
<dbReference type="InterPro" id="IPR036291">
    <property type="entry name" value="NAD(P)-bd_dom_sf"/>
</dbReference>
<comment type="similarity">
    <text evidence="1">Belongs to the short-chain dehydrogenases/reductases (SDR) family.</text>
</comment>
<dbReference type="InterPro" id="IPR002347">
    <property type="entry name" value="SDR_fam"/>
</dbReference>
<dbReference type="GO" id="GO:0016491">
    <property type="term" value="F:oxidoreductase activity"/>
    <property type="evidence" value="ECO:0007669"/>
    <property type="project" value="UniProtKB-KW"/>
</dbReference>
<dbReference type="PANTHER" id="PTHR43639:SF1">
    <property type="entry name" value="SHORT-CHAIN DEHYDROGENASE_REDUCTASE FAMILY PROTEIN"/>
    <property type="match status" value="1"/>
</dbReference>
<feature type="compositionally biased region" description="Polar residues" evidence="3">
    <location>
        <begin position="185"/>
        <end position="205"/>
    </location>
</feature>
<dbReference type="NCBIfam" id="NF006597">
    <property type="entry name" value="PRK09134.1"/>
    <property type="match status" value="1"/>
</dbReference>
<gene>
    <name evidence="4" type="ORF">MNBD_ALPHA06-405</name>
</gene>
<dbReference type="EMBL" id="UOEE01000276">
    <property type="protein sequence ID" value="VAV99469.1"/>
    <property type="molecule type" value="Genomic_DNA"/>
</dbReference>
<dbReference type="SUPFAM" id="SSF51735">
    <property type="entry name" value="NAD(P)-binding Rossmann-fold domains"/>
    <property type="match status" value="1"/>
</dbReference>
<dbReference type="Gene3D" id="3.40.50.720">
    <property type="entry name" value="NAD(P)-binding Rossmann-like Domain"/>
    <property type="match status" value="1"/>
</dbReference>